<keyword evidence="9" id="KW-1185">Reference proteome</keyword>
<keyword evidence="2" id="KW-1003">Cell membrane</keyword>
<gene>
    <name evidence="8" type="ORF">SAMN05192539_100531</name>
</gene>
<feature type="transmembrane region" description="Helical" evidence="7">
    <location>
        <begin position="108"/>
        <end position="134"/>
    </location>
</feature>
<feature type="transmembrane region" description="Helical" evidence="7">
    <location>
        <begin position="146"/>
        <end position="170"/>
    </location>
</feature>
<evidence type="ECO:0000256" key="1">
    <source>
        <dbReference type="ARBA" id="ARBA00004651"/>
    </source>
</evidence>
<evidence type="ECO:0000256" key="5">
    <source>
        <dbReference type="ARBA" id="ARBA00023136"/>
    </source>
</evidence>
<dbReference type="CDD" id="cd06579">
    <property type="entry name" value="TM_PBP1_transp_AraH_like"/>
    <property type="match status" value="1"/>
</dbReference>
<dbReference type="Proteomes" id="UP000198866">
    <property type="component" value="Unassembled WGS sequence"/>
</dbReference>
<dbReference type="Pfam" id="PF02653">
    <property type="entry name" value="BPD_transp_2"/>
    <property type="match status" value="1"/>
</dbReference>
<dbReference type="AlphaFoldDB" id="A0A1H6UG07"/>
<dbReference type="OrthoDB" id="9799990at2"/>
<dbReference type="GO" id="GO:0005886">
    <property type="term" value="C:plasma membrane"/>
    <property type="evidence" value="ECO:0007669"/>
    <property type="project" value="UniProtKB-SubCell"/>
</dbReference>
<feature type="transmembrane region" description="Helical" evidence="7">
    <location>
        <begin position="66"/>
        <end position="88"/>
    </location>
</feature>
<dbReference type="RefSeq" id="WP_090864704.1">
    <property type="nucleotide sequence ID" value="NZ_FNYE01000005.1"/>
</dbReference>
<sequence>MTDQRVTGSAAKEPAAARAGVTATTAQAPNQAADQAAAQAAAQTADPSAPLASGKPAGTRLGFSNYLGLVGALVAMIALFSVLSSHFLTFETFVTIANQIPDLVVMSVGMTFVLIIAGIDLSVGSVLALGASIVSVASLKWQLGPIVAAALGLAAAALTGTITGAVTVGWRIPSFIVSLGVLEAARGLAYQMTNSRTAYIGDAFDFLSNPIAVGISPAFLIAVAVMIVAQLVLTRTVFGRYLVGIGTNEEAVRLAGVNPKPYKVIVFALMGALSGLAALFQISRLEAADPNAGAGLELQVIAAVVIGGTSLMGGRGSVISTFFGVLIISVLAAGLAQIGANEPTKRIITGAVIVIAVVLDTYRSRRKRN</sequence>
<dbReference type="PANTHER" id="PTHR32196">
    <property type="entry name" value="ABC TRANSPORTER PERMEASE PROTEIN YPHD-RELATED-RELATED"/>
    <property type="match status" value="1"/>
</dbReference>
<name>A0A1H6UG07_9BURK</name>
<protein>
    <submittedName>
        <fullName evidence="8">Monosaccharide ABC transporter membrane protein, CUT2 family</fullName>
    </submittedName>
</protein>
<dbReference type="EMBL" id="FNYE01000005">
    <property type="protein sequence ID" value="SEI91338.1"/>
    <property type="molecule type" value="Genomic_DNA"/>
</dbReference>
<evidence type="ECO:0000256" key="4">
    <source>
        <dbReference type="ARBA" id="ARBA00022989"/>
    </source>
</evidence>
<feature type="transmembrane region" description="Helical" evidence="7">
    <location>
        <begin position="319"/>
        <end position="340"/>
    </location>
</feature>
<proteinExistence type="predicted"/>
<dbReference type="STRING" id="667676.SAMN05192539_100531"/>
<dbReference type="GO" id="GO:0022857">
    <property type="term" value="F:transmembrane transporter activity"/>
    <property type="evidence" value="ECO:0007669"/>
    <property type="project" value="InterPro"/>
</dbReference>
<reference evidence="9" key="1">
    <citation type="submission" date="2016-10" db="EMBL/GenBank/DDBJ databases">
        <authorList>
            <person name="Varghese N."/>
            <person name="Submissions S."/>
        </authorList>
    </citation>
    <scope>NUCLEOTIDE SEQUENCE [LARGE SCALE GENOMIC DNA]</scope>
    <source>
        <strain evidence="9">LMG 26031</strain>
    </source>
</reference>
<comment type="subcellular location">
    <subcellularLocation>
        <location evidence="1">Cell membrane</location>
        <topology evidence="1">Multi-pass membrane protein</topology>
    </subcellularLocation>
</comment>
<evidence type="ECO:0000256" key="7">
    <source>
        <dbReference type="SAM" id="Phobius"/>
    </source>
</evidence>
<evidence type="ECO:0000256" key="3">
    <source>
        <dbReference type="ARBA" id="ARBA00022692"/>
    </source>
</evidence>
<dbReference type="PANTHER" id="PTHR32196:SF72">
    <property type="entry name" value="RIBOSE IMPORT PERMEASE PROTEIN RBSC"/>
    <property type="match status" value="1"/>
</dbReference>
<dbReference type="InterPro" id="IPR001851">
    <property type="entry name" value="ABC_transp_permease"/>
</dbReference>
<evidence type="ECO:0000256" key="6">
    <source>
        <dbReference type="SAM" id="MobiDB-lite"/>
    </source>
</evidence>
<feature type="transmembrane region" description="Helical" evidence="7">
    <location>
        <begin position="211"/>
        <end position="233"/>
    </location>
</feature>
<evidence type="ECO:0000313" key="9">
    <source>
        <dbReference type="Proteomes" id="UP000198866"/>
    </source>
</evidence>
<accession>A0A1H6UG07</accession>
<keyword evidence="4 7" id="KW-1133">Transmembrane helix</keyword>
<keyword evidence="5 7" id="KW-0472">Membrane</keyword>
<evidence type="ECO:0000313" key="8">
    <source>
        <dbReference type="EMBL" id="SEI91338.1"/>
    </source>
</evidence>
<feature type="transmembrane region" description="Helical" evidence="7">
    <location>
        <begin position="264"/>
        <end position="282"/>
    </location>
</feature>
<feature type="compositionally biased region" description="Low complexity" evidence="6">
    <location>
        <begin position="16"/>
        <end position="39"/>
    </location>
</feature>
<keyword evidence="3 7" id="KW-0812">Transmembrane</keyword>
<organism evidence="8 9">
    <name type="scientific">Paraburkholderia diazotrophica</name>
    <dbReference type="NCBI Taxonomy" id="667676"/>
    <lineage>
        <taxon>Bacteria</taxon>
        <taxon>Pseudomonadati</taxon>
        <taxon>Pseudomonadota</taxon>
        <taxon>Betaproteobacteria</taxon>
        <taxon>Burkholderiales</taxon>
        <taxon>Burkholderiaceae</taxon>
        <taxon>Paraburkholderia</taxon>
    </lineage>
</organism>
<evidence type="ECO:0000256" key="2">
    <source>
        <dbReference type="ARBA" id="ARBA00022475"/>
    </source>
</evidence>
<feature type="region of interest" description="Disordered" evidence="6">
    <location>
        <begin position="1"/>
        <end position="39"/>
    </location>
</feature>